<dbReference type="InterPro" id="IPR006507">
    <property type="entry name" value="UPF0283"/>
</dbReference>
<dbReference type="NCBIfam" id="TIGR01620">
    <property type="entry name" value="hyp_HI0043"/>
    <property type="match status" value="1"/>
</dbReference>
<evidence type="ECO:0000313" key="10">
    <source>
        <dbReference type="EMBL" id="SFC92178.1"/>
    </source>
</evidence>
<dbReference type="RefSeq" id="WP_093361848.1">
    <property type="nucleotide sequence ID" value="NZ_FOLG01000011.1"/>
</dbReference>
<evidence type="ECO:0000256" key="6">
    <source>
        <dbReference type="ARBA" id="ARBA00022989"/>
    </source>
</evidence>
<sequence length="337" mass="35356">MSDTPRRPVLIDIEEGDGPVAPGPAEAPPVPDLVTDLPQGQAMQTVVAVGARRVSPLARLFWGALVSLVTFAATVAAWDFVTGLLTRNTFLGTLALGLVVLLGLSILGLALREIAGFFRLGRLDVIHADASAALAAHDLGAARKVVDRLEGLYGARRELDLGRKRLAERAEEQFDADALLGLAEVELMALLDAAARREVETAARQVATVTAIVPLALADMMTALVSTVRMIRRVGEIYGGRSGTLGSLRLTRSVLTHLVATGAVAVGDDLIHSVAGGGLLSRVSRRFGEGVVNGALTARVGLAAIEVCRPLPFMRLKKPSVSSLVKRALSGLFGTEG</sequence>
<feature type="transmembrane region" description="Helical" evidence="9">
    <location>
        <begin position="90"/>
        <end position="111"/>
    </location>
</feature>
<keyword evidence="4" id="KW-0997">Cell inner membrane</keyword>
<dbReference type="AlphaFoldDB" id="A0A1I1N9N3"/>
<dbReference type="EMBL" id="FOLG01000011">
    <property type="protein sequence ID" value="SFC92178.1"/>
    <property type="molecule type" value="Genomic_DNA"/>
</dbReference>
<evidence type="ECO:0000256" key="5">
    <source>
        <dbReference type="ARBA" id="ARBA00022692"/>
    </source>
</evidence>
<dbReference type="STRING" id="441112.SAMN04488094_111111"/>
<organism evidence="10 11">
    <name type="scientific">Tropicimonas isoalkanivorans</name>
    <dbReference type="NCBI Taxonomy" id="441112"/>
    <lineage>
        <taxon>Bacteria</taxon>
        <taxon>Pseudomonadati</taxon>
        <taxon>Pseudomonadota</taxon>
        <taxon>Alphaproteobacteria</taxon>
        <taxon>Rhodobacterales</taxon>
        <taxon>Roseobacteraceae</taxon>
        <taxon>Tropicimonas</taxon>
    </lineage>
</organism>
<dbReference type="PANTHER" id="PTHR39342:SF1">
    <property type="entry name" value="UPF0283 MEMBRANE PROTEIN YCJF"/>
    <property type="match status" value="1"/>
</dbReference>
<evidence type="ECO:0000313" key="11">
    <source>
        <dbReference type="Proteomes" id="UP000198728"/>
    </source>
</evidence>
<comment type="similarity">
    <text evidence="2">Belongs to the UPF0283 family.</text>
</comment>
<dbReference type="Proteomes" id="UP000198728">
    <property type="component" value="Unassembled WGS sequence"/>
</dbReference>
<evidence type="ECO:0000256" key="7">
    <source>
        <dbReference type="ARBA" id="ARBA00023136"/>
    </source>
</evidence>
<evidence type="ECO:0000256" key="2">
    <source>
        <dbReference type="ARBA" id="ARBA00008255"/>
    </source>
</evidence>
<dbReference type="Pfam" id="PF05128">
    <property type="entry name" value="DUF697"/>
    <property type="match status" value="1"/>
</dbReference>
<keyword evidence="6 9" id="KW-1133">Transmembrane helix</keyword>
<keyword evidence="7 9" id="KW-0472">Membrane</keyword>
<accession>A0A1I1N9N3</accession>
<name>A0A1I1N9N3_9RHOB</name>
<feature type="region of interest" description="Disordered" evidence="8">
    <location>
        <begin position="1"/>
        <end position="27"/>
    </location>
</feature>
<keyword evidence="11" id="KW-1185">Reference proteome</keyword>
<proteinExistence type="inferred from homology"/>
<keyword evidence="5 9" id="KW-0812">Transmembrane</keyword>
<gene>
    <name evidence="10" type="ORF">SAMN04488094_111111</name>
</gene>
<feature type="transmembrane region" description="Helical" evidence="9">
    <location>
        <begin position="60"/>
        <end position="78"/>
    </location>
</feature>
<dbReference type="PANTHER" id="PTHR39342">
    <property type="entry name" value="UPF0283 MEMBRANE PROTEIN YCJF"/>
    <property type="match status" value="1"/>
</dbReference>
<comment type="subcellular location">
    <subcellularLocation>
        <location evidence="1">Cell inner membrane</location>
        <topology evidence="1">Multi-pass membrane protein</topology>
    </subcellularLocation>
</comment>
<evidence type="ECO:0000256" key="9">
    <source>
        <dbReference type="SAM" id="Phobius"/>
    </source>
</evidence>
<protein>
    <submittedName>
        <fullName evidence="10">Putative membrane protein</fullName>
    </submittedName>
</protein>
<keyword evidence="3" id="KW-1003">Cell membrane</keyword>
<evidence type="ECO:0000256" key="4">
    <source>
        <dbReference type="ARBA" id="ARBA00022519"/>
    </source>
</evidence>
<dbReference type="OrthoDB" id="9816060at2"/>
<reference evidence="10 11" key="1">
    <citation type="submission" date="2016-10" db="EMBL/GenBank/DDBJ databases">
        <authorList>
            <person name="de Groot N.N."/>
        </authorList>
    </citation>
    <scope>NUCLEOTIDE SEQUENCE [LARGE SCALE GENOMIC DNA]</scope>
    <source>
        <strain evidence="10 11">DSM 19548</strain>
    </source>
</reference>
<evidence type="ECO:0000256" key="3">
    <source>
        <dbReference type="ARBA" id="ARBA00022475"/>
    </source>
</evidence>
<evidence type="ECO:0000256" key="8">
    <source>
        <dbReference type="SAM" id="MobiDB-lite"/>
    </source>
</evidence>
<dbReference type="InterPro" id="IPR021147">
    <property type="entry name" value="DUF697"/>
</dbReference>
<evidence type="ECO:0000256" key="1">
    <source>
        <dbReference type="ARBA" id="ARBA00004429"/>
    </source>
</evidence>
<dbReference type="GO" id="GO:0005886">
    <property type="term" value="C:plasma membrane"/>
    <property type="evidence" value="ECO:0007669"/>
    <property type="project" value="UniProtKB-SubCell"/>
</dbReference>